<dbReference type="PANTHER" id="PTHR47266">
    <property type="entry name" value="ENDONUCLEASE-RELATED"/>
    <property type="match status" value="1"/>
</dbReference>
<proteinExistence type="predicted"/>
<evidence type="ECO:0000259" key="2">
    <source>
        <dbReference type="PROSITE" id="PS50994"/>
    </source>
</evidence>
<organism evidence="3 4">
    <name type="scientific">Microthlaspi erraticum</name>
    <dbReference type="NCBI Taxonomy" id="1685480"/>
    <lineage>
        <taxon>Eukaryota</taxon>
        <taxon>Viridiplantae</taxon>
        <taxon>Streptophyta</taxon>
        <taxon>Embryophyta</taxon>
        <taxon>Tracheophyta</taxon>
        <taxon>Spermatophyta</taxon>
        <taxon>Magnoliopsida</taxon>
        <taxon>eudicotyledons</taxon>
        <taxon>Gunneridae</taxon>
        <taxon>Pentapetalae</taxon>
        <taxon>rosids</taxon>
        <taxon>malvids</taxon>
        <taxon>Brassicales</taxon>
        <taxon>Brassicaceae</taxon>
        <taxon>Coluteocarpeae</taxon>
        <taxon>Microthlaspi</taxon>
    </lineage>
</organism>
<protein>
    <recommendedName>
        <fullName evidence="2">Integrase catalytic domain-containing protein</fullName>
    </recommendedName>
</protein>
<dbReference type="GO" id="GO:0015074">
    <property type="term" value="P:DNA integration"/>
    <property type="evidence" value="ECO:0007669"/>
    <property type="project" value="InterPro"/>
</dbReference>
<feature type="region of interest" description="Disordered" evidence="1">
    <location>
        <begin position="35"/>
        <end position="55"/>
    </location>
</feature>
<dbReference type="PROSITE" id="PS50994">
    <property type="entry name" value="INTEGRASE"/>
    <property type="match status" value="1"/>
</dbReference>
<dbReference type="Gene3D" id="3.30.420.10">
    <property type="entry name" value="Ribonuclease H-like superfamily/Ribonuclease H"/>
    <property type="match status" value="1"/>
</dbReference>
<gene>
    <name evidence="3" type="ORF">MERR_LOCUS41702</name>
</gene>
<dbReference type="InterPro" id="IPR001584">
    <property type="entry name" value="Integrase_cat-core"/>
</dbReference>
<dbReference type="InterPro" id="IPR012337">
    <property type="entry name" value="RNaseH-like_sf"/>
</dbReference>
<dbReference type="GO" id="GO:0003676">
    <property type="term" value="F:nucleic acid binding"/>
    <property type="evidence" value="ECO:0007669"/>
    <property type="project" value="InterPro"/>
</dbReference>
<evidence type="ECO:0000256" key="1">
    <source>
        <dbReference type="SAM" id="MobiDB-lite"/>
    </source>
</evidence>
<accession>A0A6D2KZN3</accession>
<evidence type="ECO:0000313" key="4">
    <source>
        <dbReference type="Proteomes" id="UP000467841"/>
    </source>
</evidence>
<evidence type="ECO:0000313" key="3">
    <source>
        <dbReference type="EMBL" id="CAA7054466.1"/>
    </source>
</evidence>
<dbReference type="AlphaFoldDB" id="A0A6D2KZN3"/>
<sequence length="226" mass="24901">MKIDDDVPLDDSLPDEHIYAVEVIDYGEPLLADDGVRSNAGDGGRSNGDDGDRTMSCNAVDHPSFPWFGEIANYLAAEHEPTGSRCVADEEISGILFHCHSSSYAGPFAPYKTVSKALQAGYWWPNMFRDAHSPTNDTKVVMKMFKSVIIPRFGVLRVVISDGGSHFINITFDNMLKRHGVKNKVATPYHPQTSGQVELSNREIKNFADTDITERESVPLSDPSPA</sequence>
<reference evidence="3" key="1">
    <citation type="submission" date="2020-01" db="EMBL/GenBank/DDBJ databases">
        <authorList>
            <person name="Mishra B."/>
        </authorList>
    </citation>
    <scope>NUCLEOTIDE SEQUENCE [LARGE SCALE GENOMIC DNA]</scope>
</reference>
<comment type="caution">
    <text evidence="3">The sequence shown here is derived from an EMBL/GenBank/DDBJ whole genome shotgun (WGS) entry which is preliminary data.</text>
</comment>
<dbReference type="Proteomes" id="UP000467841">
    <property type="component" value="Unassembled WGS sequence"/>
</dbReference>
<dbReference type="InterPro" id="IPR036397">
    <property type="entry name" value="RNaseH_sf"/>
</dbReference>
<feature type="domain" description="Integrase catalytic" evidence="2">
    <location>
        <begin position="136"/>
        <end position="226"/>
    </location>
</feature>
<dbReference type="InterPro" id="IPR052160">
    <property type="entry name" value="Gypsy_RT_Integrase-like"/>
</dbReference>
<dbReference type="Gene3D" id="1.10.340.70">
    <property type="match status" value="1"/>
</dbReference>
<dbReference type="OrthoDB" id="1162996at2759"/>
<name>A0A6D2KZN3_9BRAS</name>
<dbReference type="SUPFAM" id="SSF53098">
    <property type="entry name" value="Ribonuclease H-like"/>
    <property type="match status" value="1"/>
</dbReference>
<keyword evidence="4" id="KW-1185">Reference proteome</keyword>
<dbReference type="EMBL" id="CACVBM020001575">
    <property type="protein sequence ID" value="CAA7054466.1"/>
    <property type="molecule type" value="Genomic_DNA"/>
</dbReference>